<reference evidence="1 2" key="1">
    <citation type="submission" date="2019-05" db="EMBL/GenBank/DDBJ databases">
        <title>Mikania micrantha, genome provides insights into the molecular mechanism of rapid growth.</title>
        <authorList>
            <person name="Liu B."/>
        </authorList>
    </citation>
    <scope>NUCLEOTIDE SEQUENCE [LARGE SCALE GENOMIC DNA]</scope>
    <source>
        <strain evidence="1">NLD-2019</strain>
        <tissue evidence="1">Leaf</tissue>
    </source>
</reference>
<organism evidence="1 2">
    <name type="scientific">Mikania micrantha</name>
    <name type="common">bitter vine</name>
    <dbReference type="NCBI Taxonomy" id="192012"/>
    <lineage>
        <taxon>Eukaryota</taxon>
        <taxon>Viridiplantae</taxon>
        <taxon>Streptophyta</taxon>
        <taxon>Embryophyta</taxon>
        <taxon>Tracheophyta</taxon>
        <taxon>Spermatophyta</taxon>
        <taxon>Magnoliopsida</taxon>
        <taxon>eudicotyledons</taxon>
        <taxon>Gunneridae</taxon>
        <taxon>Pentapetalae</taxon>
        <taxon>asterids</taxon>
        <taxon>campanulids</taxon>
        <taxon>Asterales</taxon>
        <taxon>Asteraceae</taxon>
        <taxon>Asteroideae</taxon>
        <taxon>Heliantheae alliance</taxon>
        <taxon>Eupatorieae</taxon>
        <taxon>Mikania</taxon>
    </lineage>
</organism>
<evidence type="ECO:0000313" key="2">
    <source>
        <dbReference type="Proteomes" id="UP000326396"/>
    </source>
</evidence>
<evidence type="ECO:0000313" key="1">
    <source>
        <dbReference type="EMBL" id="KAD4982397.1"/>
    </source>
</evidence>
<dbReference type="AlphaFoldDB" id="A0A5N6NM66"/>
<protein>
    <submittedName>
        <fullName evidence="1">Uncharacterized protein</fullName>
    </submittedName>
</protein>
<sequence length="66" mass="7329">MASMASKRSNQNVSVVWEEEWPNGRVCQAYRLTWLTGACRCARGYRMRRHFPHPCGSSGVGASGLA</sequence>
<comment type="caution">
    <text evidence="1">The sequence shown here is derived from an EMBL/GenBank/DDBJ whole genome shotgun (WGS) entry which is preliminary data.</text>
</comment>
<keyword evidence="2" id="KW-1185">Reference proteome</keyword>
<dbReference type="EMBL" id="SZYD01000010">
    <property type="protein sequence ID" value="KAD4982397.1"/>
    <property type="molecule type" value="Genomic_DNA"/>
</dbReference>
<gene>
    <name evidence="1" type="ORF">E3N88_19068</name>
</gene>
<dbReference type="Proteomes" id="UP000326396">
    <property type="component" value="Linkage Group LG18"/>
</dbReference>
<name>A0A5N6NM66_9ASTR</name>
<proteinExistence type="predicted"/>
<accession>A0A5N6NM66</accession>